<feature type="domain" description="EAL" evidence="1">
    <location>
        <begin position="302"/>
        <end position="553"/>
    </location>
</feature>
<reference evidence="4" key="1">
    <citation type="submission" date="2017-02" db="EMBL/GenBank/DDBJ databases">
        <authorList>
            <person name="Varghese N."/>
            <person name="Submissions S."/>
        </authorList>
    </citation>
    <scope>NUCLEOTIDE SEQUENCE [LARGE SCALE GENOMIC DNA]</scope>
    <source>
        <strain evidence="4">DSM 23966</strain>
    </source>
</reference>
<dbReference type="NCBIfam" id="TIGR00254">
    <property type="entry name" value="GGDEF"/>
    <property type="match status" value="1"/>
</dbReference>
<dbReference type="RefSeq" id="WP_078816491.1">
    <property type="nucleotide sequence ID" value="NZ_FUYJ01000001.1"/>
</dbReference>
<feature type="domain" description="GGDEF" evidence="2">
    <location>
        <begin position="160"/>
        <end position="293"/>
    </location>
</feature>
<dbReference type="SUPFAM" id="SSF55073">
    <property type="entry name" value="Nucleotide cyclase"/>
    <property type="match status" value="1"/>
</dbReference>
<dbReference type="InterPro" id="IPR000160">
    <property type="entry name" value="GGDEF_dom"/>
</dbReference>
<dbReference type="InterPro" id="IPR029787">
    <property type="entry name" value="Nucleotide_cyclase"/>
</dbReference>
<dbReference type="Pfam" id="PF13188">
    <property type="entry name" value="PAS_8"/>
    <property type="match status" value="1"/>
</dbReference>
<protein>
    <submittedName>
        <fullName evidence="3">Diguanylate cyclase (GGDEF) domain-containing protein</fullName>
    </submittedName>
</protein>
<dbReference type="InterPro" id="IPR035919">
    <property type="entry name" value="EAL_sf"/>
</dbReference>
<dbReference type="FunFam" id="3.30.70.270:FF:000001">
    <property type="entry name" value="Diguanylate cyclase domain protein"/>
    <property type="match status" value="1"/>
</dbReference>
<evidence type="ECO:0000313" key="3">
    <source>
        <dbReference type="EMBL" id="SKA87773.1"/>
    </source>
</evidence>
<dbReference type="PANTHER" id="PTHR44757">
    <property type="entry name" value="DIGUANYLATE CYCLASE DGCP"/>
    <property type="match status" value="1"/>
</dbReference>
<dbReference type="InterPro" id="IPR000014">
    <property type="entry name" value="PAS"/>
</dbReference>
<dbReference type="InterPro" id="IPR043128">
    <property type="entry name" value="Rev_trsase/Diguanyl_cyclase"/>
</dbReference>
<dbReference type="Pfam" id="PF00990">
    <property type="entry name" value="GGDEF"/>
    <property type="match status" value="1"/>
</dbReference>
<dbReference type="AlphaFoldDB" id="A0A1T4XDY9"/>
<dbReference type="Proteomes" id="UP000190042">
    <property type="component" value="Unassembled WGS sequence"/>
</dbReference>
<evidence type="ECO:0000259" key="1">
    <source>
        <dbReference type="PROSITE" id="PS50883"/>
    </source>
</evidence>
<dbReference type="Pfam" id="PF00563">
    <property type="entry name" value="EAL"/>
    <property type="match status" value="1"/>
</dbReference>
<dbReference type="Gene3D" id="3.30.70.270">
    <property type="match status" value="1"/>
</dbReference>
<dbReference type="PANTHER" id="PTHR44757:SF2">
    <property type="entry name" value="BIOFILM ARCHITECTURE MAINTENANCE PROTEIN MBAA"/>
    <property type="match status" value="1"/>
</dbReference>
<evidence type="ECO:0000259" key="2">
    <source>
        <dbReference type="PROSITE" id="PS50887"/>
    </source>
</evidence>
<dbReference type="Gene3D" id="3.20.20.450">
    <property type="entry name" value="EAL domain"/>
    <property type="match status" value="1"/>
</dbReference>
<dbReference type="SMART" id="SM00052">
    <property type="entry name" value="EAL"/>
    <property type="match status" value="1"/>
</dbReference>
<dbReference type="CDD" id="cd01949">
    <property type="entry name" value="GGDEF"/>
    <property type="match status" value="1"/>
</dbReference>
<dbReference type="PROSITE" id="PS50883">
    <property type="entry name" value="EAL"/>
    <property type="match status" value="1"/>
</dbReference>
<organism evidence="3 4">
    <name type="scientific">Sporosarcina newyorkensis</name>
    <dbReference type="NCBI Taxonomy" id="759851"/>
    <lineage>
        <taxon>Bacteria</taxon>
        <taxon>Bacillati</taxon>
        <taxon>Bacillota</taxon>
        <taxon>Bacilli</taxon>
        <taxon>Bacillales</taxon>
        <taxon>Caryophanaceae</taxon>
        <taxon>Sporosarcina</taxon>
    </lineage>
</organism>
<dbReference type="SUPFAM" id="SSF141868">
    <property type="entry name" value="EAL domain-like"/>
    <property type="match status" value="1"/>
</dbReference>
<gene>
    <name evidence="3" type="ORF">SAMN04244570_0557</name>
</gene>
<dbReference type="CDD" id="cd01948">
    <property type="entry name" value="EAL"/>
    <property type="match status" value="1"/>
</dbReference>
<evidence type="ECO:0000313" key="4">
    <source>
        <dbReference type="Proteomes" id="UP000190042"/>
    </source>
</evidence>
<sequence length="553" mass="63265">MVNESDFFQINPAFPPTIYNTIIEEMKQGVFVTDESKNLLFANSVFFTLTHYNNEDPSMLQLFPATWQHDIWEEAEKTGYWEGGLPFGENGEDGDVKLFFHLDTTNDQAYYYGICRPASMINQPTSKGDGCTDPLTKIGNRNYLTSQMDKLFCGDPERKKMHAVLFLDLDRFKQVNDTMGHFVGDELLKEFTRRVKKILRKNDLFARLGGDEFVIVQTDIKHEGEAVLLADRIFEAIEQPYHSASYEVGMSTSIGISLYPKNGTDRESLMRKSDVAMYESKRKGRNRQTLFEQDLEERIANLQELEQDLIGMVENKDFQLLYEPKLHLGTGMFRGAEISLRCGGCKQSVTTLRDSYEELVEMGLDIPITNLAIERICEDLSRMPEAVRLRTVIAVDISSMYFTHPQFIQNVCGILGQFDVKPENFELELDEKVIMLDEEQSIHKLRTLKKLGFHLLIDHFGYGYSSIPLLSDSSIGHLKLDRNLVKRLSTEEDQWKIAQAIKAMAGALEIDLSFEGVDDVSQCERLRALGCSYAQGTYISKPLEFDEFLHLIQ</sequence>
<dbReference type="InterPro" id="IPR001633">
    <property type="entry name" value="EAL_dom"/>
</dbReference>
<dbReference type="InterPro" id="IPR052155">
    <property type="entry name" value="Biofilm_reg_signaling"/>
</dbReference>
<dbReference type="SMART" id="SM00267">
    <property type="entry name" value="GGDEF"/>
    <property type="match status" value="1"/>
</dbReference>
<dbReference type="EMBL" id="FUYJ01000001">
    <property type="protein sequence ID" value="SKA87773.1"/>
    <property type="molecule type" value="Genomic_DNA"/>
</dbReference>
<name>A0A1T4XDY9_9BACL</name>
<keyword evidence="4" id="KW-1185">Reference proteome</keyword>
<dbReference type="PROSITE" id="PS50887">
    <property type="entry name" value="GGDEF"/>
    <property type="match status" value="1"/>
</dbReference>
<accession>A0A1T4XDY9</accession>
<proteinExistence type="predicted"/>